<protein>
    <submittedName>
        <fullName evidence="1">Uncharacterized protein</fullName>
    </submittedName>
</protein>
<evidence type="ECO:0000313" key="1">
    <source>
        <dbReference type="EMBL" id="KAJ7530366.1"/>
    </source>
</evidence>
<accession>A0ACC2BKS7</accession>
<name>A0ACC2BKS7_DIPCM</name>
<proteinExistence type="predicted"/>
<comment type="caution">
    <text evidence="1">The sequence shown here is derived from an EMBL/GenBank/DDBJ whole genome shotgun (WGS) entry which is preliminary data.</text>
</comment>
<keyword evidence="2" id="KW-1185">Reference proteome</keyword>
<organism evidence="1 2">
    <name type="scientific">Diphasiastrum complanatum</name>
    <name type="common">Issler's clubmoss</name>
    <name type="synonym">Lycopodium complanatum</name>
    <dbReference type="NCBI Taxonomy" id="34168"/>
    <lineage>
        <taxon>Eukaryota</taxon>
        <taxon>Viridiplantae</taxon>
        <taxon>Streptophyta</taxon>
        <taxon>Embryophyta</taxon>
        <taxon>Tracheophyta</taxon>
        <taxon>Lycopodiopsida</taxon>
        <taxon>Lycopodiales</taxon>
        <taxon>Lycopodiaceae</taxon>
        <taxon>Lycopodioideae</taxon>
        <taxon>Diphasiastrum</taxon>
    </lineage>
</organism>
<evidence type="ECO:0000313" key="2">
    <source>
        <dbReference type="Proteomes" id="UP001162992"/>
    </source>
</evidence>
<reference evidence="2" key="1">
    <citation type="journal article" date="2024" name="Proc. Natl. Acad. Sci. U.S.A.">
        <title>Extraordinary preservation of gene collinearity over three hundred million years revealed in homosporous lycophytes.</title>
        <authorList>
            <person name="Li C."/>
            <person name="Wickell D."/>
            <person name="Kuo L.Y."/>
            <person name="Chen X."/>
            <person name="Nie B."/>
            <person name="Liao X."/>
            <person name="Peng D."/>
            <person name="Ji J."/>
            <person name="Jenkins J."/>
            <person name="Williams M."/>
            <person name="Shu S."/>
            <person name="Plott C."/>
            <person name="Barry K."/>
            <person name="Rajasekar S."/>
            <person name="Grimwood J."/>
            <person name="Han X."/>
            <person name="Sun S."/>
            <person name="Hou Z."/>
            <person name="He W."/>
            <person name="Dai G."/>
            <person name="Sun C."/>
            <person name="Schmutz J."/>
            <person name="Leebens-Mack J.H."/>
            <person name="Li F.W."/>
            <person name="Wang L."/>
        </authorList>
    </citation>
    <scope>NUCLEOTIDE SEQUENCE [LARGE SCALE GENOMIC DNA]</scope>
    <source>
        <strain evidence="2">cv. PW_Plant_1</strain>
    </source>
</reference>
<dbReference type="EMBL" id="CM055105">
    <property type="protein sequence ID" value="KAJ7530366.1"/>
    <property type="molecule type" value="Genomic_DNA"/>
</dbReference>
<sequence length="1077" mass="121028">MEPWHGRHGFLFLILLIFAAMVVPGLGYDPLKLKALTKCVSESTENNTLERWIRCVESSMGLIKHKQAGIQSQRHATGSKDSSRPSSAFEADEPLHLHTLQNPSSHQTPAQNPSSHARSEPNLHTNGGTGRQTSHEHNRVNGRGGERVQTREEAFQSRASHPKWALDQNMWPNFFSSQKSFSGGGRSKAWSMEPRFYAESDQGVWARNSDTGNDMSSEFDAQDGKEFYSIVEFRRVDYSVTPGRLGKGGGFCFDSLLKLVLIVAIAILVWQLLNRRKNRASVMGYSSKNKANFFRRPTLNEKPPKERSFKGNSRKDGVGRSEEQEMGQKEGDFHVVFAHLGNAVAAVLAELLRSESNFTNEIFKADDFLELLEPAMESSISLFSSGNFHPCLEVFKKSFKSTFTMLNNIHCARLKLFKKRTHFPPIPNMGLRGSTKKSNGHFLNGSYDAKEDIPNQVIDKEVFSEECSIGLEQSISEEQYHSCDDATDISMSGFRSFDQEVESSSCTENGRVIESRKQERMKPKLGKLKLSSHTSNDIRFFPCSSHSTLSELNFPHEPKFKNSSKEIFRLTRAGTDPIQKVRDVFEPIQINKGCTNADVYEQHFKHPSESISAHSTTCDGDPSVESRIKDLRLVHCTTSKGSRTLYSKDMSGCDVQTEILYEQVKSNVLSPQEYAIEKISTAEAPRDIDATSQSIQSPSEDLAEETSSFVYENGVNAPEEPMELVQRRPIHTVGMLHEAVILNGSNFDSGFSADCVWRQALLDAFERSVDVQQHHNYIKSVKLAHSFKRLSLEEQQLHLTSESNNLMKQNMALNKSRVKFKLWKAFDKKMETAYMELNKTVADELIAGLVVMLVALLFGGWKFSYNRLSEVVQSCQQSEPTLKEHQKWSWFQTAQWYSGPIAALSSQFQSLICRVTVVGRMAVGITLLALIASSLFRHSITHSSQGMPVTILLVVLGGICGFVGKLSVQSLGGSGMYWLIIWESICLVHAFATCFTPTLYYLLNGVSANHGGESKRHWVPPWIRQFVFHTTLVLLLPTMAGLVPFAPFREVIQVLGFAFFDKFAMLRQTFLESIIPS</sequence>
<gene>
    <name evidence="1" type="ORF">O6H91_14G001200</name>
</gene>
<dbReference type="Proteomes" id="UP001162992">
    <property type="component" value="Chromosome 14"/>
</dbReference>